<name>A0A2N3N0P7_9PEZI</name>
<dbReference type="AlphaFoldDB" id="A0A2N3N0P7"/>
<accession>A0A2N3N0P7</accession>
<evidence type="ECO:0000313" key="1">
    <source>
        <dbReference type="EMBL" id="PKS06007.1"/>
    </source>
</evidence>
<comment type="caution">
    <text evidence="1">The sequence shown here is derived from an EMBL/GenBank/DDBJ whole genome shotgun (WGS) entry which is preliminary data.</text>
</comment>
<organism evidence="1 2">
    <name type="scientific">Lomentospora prolificans</name>
    <dbReference type="NCBI Taxonomy" id="41688"/>
    <lineage>
        <taxon>Eukaryota</taxon>
        <taxon>Fungi</taxon>
        <taxon>Dikarya</taxon>
        <taxon>Ascomycota</taxon>
        <taxon>Pezizomycotina</taxon>
        <taxon>Sordariomycetes</taxon>
        <taxon>Hypocreomycetidae</taxon>
        <taxon>Microascales</taxon>
        <taxon>Microascaceae</taxon>
        <taxon>Lomentospora</taxon>
    </lineage>
</organism>
<dbReference type="Proteomes" id="UP000233524">
    <property type="component" value="Unassembled WGS sequence"/>
</dbReference>
<dbReference type="VEuPathDB" id="FungiDB:jhhlp_007841"/>
<gene>
    <name evidence="1" type="ORF">jhhlp_007841</name>
</gene>
<reference evidence="1 2" key="1">
    <citation type="journal article" date="2017" name="G3 (Bethesda)">
        <title>First Draft Genome Sequence of the Pathogenic Fungus Lomentospora prolificans (Formerly Scedosporium prolificans).</title>
        <authorList>
            <person name="Luo R."/>
            <person name="Zimin A."/>
            <person name="Workman R."/>
            <person name="Fan Y."/>
            <person name="Pertea G."/>
            <person name="Grossman N."/>
            <person name="Wear M.P."/>
            <person name="Jia B."/>
            <person name="Miller H."/>
            <person name="Casadevall A."/>
            <person name="Timp W."/>
            <person name="Zhang S.X."/>
            <person name="Salzberg S.L."/>
        </authorList>
    </citation>
    <scope>NUCLEOTIDE SEQUENCE [LARGE SCALE GENOMIC DNA]</scope>
    <source>
        <strain evidence="1 2">JHH-5317</strain>
    </source>
</reference>
<protein>
    <submittedName>
        <fullName evidence="1">Uncharacterized protein</fullName>
    </submittedName>
</protein>
<evidence type="ECO:0000313" key="2">
    <source>
        <dbReference type="Proteomes" id="UP000233524"/>
    </source>
</evidence>
<sequence>MTKTTKLTFRDFLRPIPPPTNLSNVASSPATIPCATCQTLLPDRTSVSNNKIRTSYTRHDTFPDFPALSATASRGCGFCALLRSTVTSTWGTCATQNFGVDVSEEDALIESHLEREWDGQVVFTNARFSFKPFSSEQGAHKMFYYETRGSQEQGDGNVLGLKVDVLLFGPAKDSEENDEEFEEDPEFRKTFTFDVFDSIGG</sequence>
<proteinExistence type="predicted"/>
<keyword evidence="2" id="KW-1185">Reference proteome</keyword>
<dbReference type="EMBL" id="NLAX01001139">
    <property type="protein sequence ID" value="PKS06007.1"/>
    <property type="molecule type" value="Genomic_DNA"/>
</dbReference>
<dbReference type="InParanoid" id="A0A2N3N0P7"/>